<feature type="domain" description="N-acetyltransferase" evidence="1">
    <location>
        <begin position="1"/>
        <end position="167"/>
    </location>
</feature>
<dbReference type="PROSITE" id="PS51186">
    <property type="entry name" value="GNAT"/>
    <property type="match status" value="1"/>
</dbReference>
<dbReference type="InterPro" id="IPR000182">
    <property type="entry name" value="GNAT_dom"/>
</dbReference>
<dbReference type="Proteomes" id="UP000626786">
    <property type="component" value="Unassembled WGS sequence"/>
</dbReference>
<comment type="caution">
    <text evidence="2">The sequence shown here is derived from an EMBL/GenBank/DDBJ whole genome shotgun (WGS) entry which is preliminary data.</text>
</comment>
<dbReference type="EMBL" id="JACSQN010000008">
    <property type="protein sequence ID" value="MBD7984958.1"/>
    <property type="molecule type" value="Genomic_DNA"/>
</dbReference>
<reference evidence="2 3" key="1">
    <citation type="submission" date="2020-08" db="EMBL/GenBank/DDBJ databases">
        <title>A Genomic Blueprint of the Chicken Gut Microbiome.</title>
        <authorList>
            <person name="Gilroy R."/>
            <person name="Ravi A."/>
            <person name="Getino M."/>
            <person name="Pursley I."/>
            <person name="Horton D.L."/>
            <person name="Alikhan N.-F."/>
            <person name="Baker D."/>
            <person name="Gharbi K."/>
            <person name="Hall N."/>
            <person name="Watson M."/>
            <person name="Adriaenssens E.M."/>
            <person name="Foster-Nyarko E."/>
            <person name="Jarju S."/>
            <person name="Secka A."/>
            <person name="Antonio M."/>
            <person name="Oren A."/>
            <person name="Chaudhuri R."/>
            <person name="La Ragione R.M."/>
            <person name="Hildebrand F."/>
            <person name="Pallen M.J."/>
        </authorList>
    </citation>
    <scope>NUCLEOTIDE SEQUENCE [LARGE SCALE GENOMIC DNA]</scope>
    <source>
        <strain evidence="2 3">Sa2YVA2</strain>
    </source>
</reference>
<evidence type="ECO:0000259" key="1">
    <source>
        <dbReference type="PROSITE" id="PS51186"/>
    </source>
</evidence>
<dbReference type="Pfam" id="PF13302">
    <property type="entry name" value="Acetyltransf_3"/>
    <property type="match status" value="1"/>
</dbReference>
<dbReference type="PANTHER" id="PTHR39173:SF1">
    <property type="entry name" value="ACETYLTRANSFERASE"/>
    <property type="match status" value="1"/>
</dbReference>
<dbReference type="Gene3D" id="3.40.630.30">
    <property type="match status" value="1"/>
</dbReference>
<organism evidence="2 3">
    <name type="scientific">Sporosarcina quadrami</name>
    <dbReference type="NCBI Taxonomy" id="2762234"/>
    <lineage>
        <taxon>Bacteria</taxon>
        <taxon>Bacillati</taxon>
        <taxon>Bacillota</taxon>
        <taxon>Bacilli</taxon>
        <taxon>Bacillales</taxon>
        <taxon>Caryophanaceae</taxon>
        <taxon>Sporosarcina</taxon>
    </lineage>
</organism>
<proteinExistence type="predicted"/>
<protein>
    <submittedName>
        <fullName evidence="2">GNAT family N-acetyltransferase</fullName>
    </submittedName>
</protein>
<dbReference type="CDD" id="cd04301">
    <property type="entry name" value="NAT_SF"/>
    <property type="match status" value="1"/>
</dbReference>
<evidence type="ECO:0000313" key="2">
    <source>
        <dbReference type="EMBL" id="MBD7984958.1"/>
    </source>
</evidence>
<dbReference type="PANTHER" id="PTHR39173">
    <property type="entry name" value="ACETYLTRANSFERASE"/>
    <property type="match status" value="1"/>
</dbReference>
<dbReference type="InterPro" id="IPR016181">
    <property type="entry name" value="Acyl_CoA_acyltransferase"/>
</dbReference>
<dbReference type="SUPFAM" id="SSF55729">
    <property type="entry name" value="Acyl-CoA N-acyltransferases (Nat)"/>
    <property type="match status" value="1"/>
</dbReference>
<dbReference type="RefSeq" id="WP_191694655.1">
    <property type="nucleotide sequence ID" value="NZ_JACSQN010000008.1"/>
</dbReference>
<evidence type="ECO:0000313" key="3">
    <source>
        <dbReference type="Proteomes" id="UP000626786"/>
    </source>
</evidence>
<keyword evidence="3" id="KW-1185">Reference proteome</keyword>
<sequence>MRLEKPSEKWQNEHLAYISEWGEGKLSPNRFRLEPDVSYNQFLDQLTHLESGQPGQIPTSNFFLVDDDRILGMVTIRHKLNDYLLNVDGHIGCSIRPSERRKGYATKILSEAMKITDELGIDDVLITCNEDNIGSAKAILNNGGIEAEPFEEEHGNVIRRFWIKRRQ</sequence>
<accession>A0ABR8UB58</accession>
<name>A0ABR8UB58_9BACL</name>
<gene>
    <name evidence="2" type="ORF">H9649_10205</name>
</gene>